<dbReference type="Proteomes" id="UP000325187">
    <property type="component" value="Unassembled WGS sequence"/>
</dbReference>
<dbReference type="GO" id="GO:0008235">
    <property type="term" value="F:metalloexopeptidase activity"/>
    <property type="evidence" value="ECO:0007669"/>
    <property type="project" value="InterPro"/>
</dbReference>
<name>A0A5A7MWR7_9PROT</name>
<keyword evidence="6" id="KW-0862">Zinc</keyword>
<dbReference type="AlphaFoldDB" id="A0A5A7MWR7"/>
<evidence type="ECO:0000256" key="6">
    <source>
        <dbReference type="ARBA" id="ARBA00022833"/>
    </source>
</evidence>
<evidence type="ECO:0000259" key="7">
    <source>
        <dbReference type="Pfam" id="PF04389"/>
    </source>
</evidence>
<gene>
    <name evidence="8" type="ORF">JCM17845_09210</name>
</gene>
<keyword evidence="4" id="KW-0732">Signal</keyword>
<protein>
    <recommendedName>
        <fullName evidence="7">Peptidase M28 domain-containing protein</fullName>
    </recommendedName>
</protein>
<keyword evidence="2" id="KW-0645">Protease</keyword>
<proteinExistence type="predicted"/>
<dbReference type="SUPFAM" id="SSF53187">
    <property type="entry name" value="Zn-dependent exopeptidases"/>
    <property type="match status" value="1"/>
</dbReference>
<dbReference type="Gene3D" id="3.50.30.30">
    <property type="match status" value="1"/>
</dbReference>
<keyword evidence="9" id="KW-1185">Reference proteome</keyword>
<dbReference type="InterPro" id="IPR046450">
    <property type="entry name" value="PA_dom_sf"/>
</dbReference>
<accession>A0A5A7MWR7</accession>
<comment type="caution">
    <text evidence="8">The sequence shown here is derived from an EMBL/GenBank/DDBJ whole genome shotgun (WGS) entry which is preliminary data.</text>
</comment>
<evidence type="ECO:0000313" key="9">
    <source>
        <dbReference type="Proteomes" id="UP000325187"/>
    </source>
</evidence>
<keyword evidence="5" id="KW-0378">Hydrolase</keyword>
<reference evidence="8 9" key="1">
    <citation type="submission" date="2019-09" db="EMBL/GenBank/DDBJ databases">
        <title>NBRP : Genome information of microbial organism related human and environment.</title>
        <authorList>
            <person name="Hattori M."/>
            <person name="Oshima K."/>
            <person name="Inaba H."/>
            <person name="Suda W."/>
            <person name="Sakamoto M."/>
            <person name="Iino T."/>
            <person name="Kitahara M."/>
            <person name="Oshida Y."/>
            <person name="Iida T."/>
            <person name="Kudo T."/>
            <person name="Itoh T."/>
            <person name="Ohkuma M."/>
        </authorList>
    </citation>
    <scope>NUCLEOTIDE SEQUENCE [LARGE SCALE GENOMIC DNA]</scope>
    <source>
        <strain evidence="8 9">Mie-1</strain>
    </source>
</reference>
<dbReference type="PANTHER" id="PTHR12147:SF56">
    <property type="entry name" value="AMINOPEPTIDASE YDR415C-RELATED"/>
    <property type="match status" value="1"/>
</dbReference>
<evidence type="ECO:0000256" key="5">
    <source>
        <dbReference type="ARBA" id="ARBA00022801"/>
    </source>
</evidence>
<evidence type="ECO:0000313" key="8">
    <source>
        <dbReference type="EMBL" id="GER00298.1"/>
    </source>
</evidence>
<dbReference type="CDD" id="cd05660">
    <property type="entry name" value="M28_like_PA"/>
    <property type="match status" value="1"/>
</dbReference>
<dbReference type="Pfam" id="PF04389">
    <property type="entry name" value="Peptidase_M28"/>
    <property type="match status" value="1"/>
</dbReference>
<dbReference type="EMBL" id="BKCM01000003">
    <property type="protein sequence ID" value="GER00298.1"/>
    <property type="molecule type" value="Genomic_DNA"/>
</dbReference>
<dbReference type="GO" id="GO:0004177">
    <property type="term" value="F:aminopeptidase activity"/>
    <property type="evidence" value="ECO:0007669"/>
    <property type="project" value="UniProtKB-KW"/>
</dbReference>
<sequence>MPPISLSFIRRVFLVTLAALSGCSGEGDSAAQHSYSSEITVEDLADRTAILASDAFGGRPPSGPMADKTVAYLTEAFKRMGLNPAFEDHYVQDVPLVSIAARPDAILQITSPKLERRYDYGSEMMVWTTRVVKEAGIKDSDLVFVGYGITAPEYGWDDYAGLDMAGKTAVILVNDPGFSTKDPDLFTGNAMTYYGRWTYKYEEAARQGADGAIIIHETAPASYPWSVVENSWSGPQFDLVRSDENAGRVAIEGWVQSFVAEEIFAGAGLDYQSLKQAAAIPGFKPVPMGLKADVSVQNTLERSKTVNVGAVLTGVSHPDEAVVYIAHWDHLGEGPAVEGDIIYNGAADNAAGVASVLEVAEKMAAAPQRPARSVLFLFVGAEEQGLLGAYHYADNPAFPLAKTAALINTDVVLPLGEMVDITVVGRGSSDIEAVLESVTAEQGRRLSAYPNPEQGFYFRSDHFALAKKGVPALYIDTGTEHVEKGRDFVTKAKADYVENRYHKPSDEVMTDWDWRGVVLDVEAIYQVGWQLAQSRDWPRWADNTPFKAIREESADERR</sequence>
<evidence type="ECO:0000256" key="3">
    <source>
        <dbReference type="ARBA" id="ARBA00022723"/>
    </source>
</evidence>
<dbReference type="Gene3D" id="3.40.630.10">
    <property type="entry name" value="Zn peptidases"/>
    <property type="match status" value="1"/>
</dbReference>
<dbReference type="SUPFAM" id="SSF52025">
    <property type="entry name" value="PA domain"/>
    <property type="match status" value="1"/>
</dbReference>
<dbReference type="PANTHER" id="PTHR12147">
    <property type="entry name" value="METALLOPEPTIDASE M28 FAMILY MEMBER"/>
    <property type="match status" value="1"/>
</dbReference>
<evidence type="ECO:0000256" key="1">
    <source>
        <dbReference type="ARBA" id="ARBA00022438"/>
    </source>
</evidence>
<dbReference type="InterPro" id="IPR007484">
    <property type="entry name" value="Peptidase_M28"/>
</dbReference>
<evidence type="ECO:0000256" key="4">
    <source>
        <dbReference type="ARBA" id="ARBA00022729"/>
    </source>
</evidence>
<dbReference type="GO" id="GO:0006508">
    <property type="term" value="P:proteolysis"/>
    <property type="evidence" value="ECO:0007669"/>
    <property type="project" value="UniProtKB-KW"/>
</dbReference>
<keyword evidence="1" id="KW-0031">Aminopeptidase</keyword>
<keyword evidence="3" id="KW-0479">Metal-binding</keyword>
<evidence type="ECO:0000256" key="2">
    <source>
        <dbReference type="ARBA" id="ARBA00022670"/>
    </source>
</evidence>
<organism evidence="8 9">
    <name type="scientific">Iodidimonas gelatinilytica</name>
    <dbReference type="NCBI Taxonomy" id="1236966"/>
    <lineage>
        <taxon>Bacteria</taxon>
        <taxon>Pseudomonadati</taxon>
        <taxon>Pseudomonadota</taxon>
        <taxon>Alphaproteobacteria</taxon>
        <taxon>Iodidimonadales</taxon>
        <taxon>Iodidimonadaceae</taxon>
        <taxon>Iodidimonas</taxon>
    </lineage>
</organism>
<dbReference type="InterPro" id="IPR045175">
    <property type="entry name" value="M28_fam"/>
</dbReference>
<dbReference type="RefSeq" id="WP_210432278.1">
    <property type="nucleotide sequence ID" value="NZ_BKCM01000003.1"/>
</dbReference>
<dbReference type="CDD" id="cd04821">
    <property type="entry name" value="PA_M28_1_2"/>
    <property type="match status" value="1"/>
</dbReference>
<dbReference type="GO" id="GO:0046872">
    <property type="term" value="F:metal ion binding"/>
    <property type="evidence" value="ECO:0007669"/>
    <property type="project" value="UniProtKB-KW"/>
</dbReference>
<feature type="domain" description="Peptidase M28" evidence="7">
    <location>
        <begin position="307"/>
        <end position="513"/>
    </location>
</feature>